<organism evidence="1 2">
    <name type="scientific">Acrobeloides nanus</name>
    <dbReference type="NCBI Taxonomy" id="290746"/>
    <lineage>
        <taxon>Eukaryota</taxon>
        <taxon>Metazoa</taxon>
        <taxon>Ecdysozoa</taxon>
        <taxon>Nematoda</taxon>
        <taxon>Chromadorea</taxon>
        <taxon>Rhabditida</taxon>
        <taxon>Tylenchina</taxon>
        <taxon>Cephalobomorpha</taxon>
        <taxon>Cephaloboidea</taxon>
        <taxon>Cephalobidae</taxon>
        <taxon>Acrobeloides</taxon>
    </lineage>
</organism>
<dbReference type="WBParaSite" id="ACRNAN_Path_7.g16.t1">
    <property type="protein sequence ID" value="ACRNAN_Path_7.g16.t1"/>
    <property type="gene ID" value="ACRNAN_Path_7.g16"/>
</dbReference>
<proteinExistence type="predicted"/>
<name>A0A914CBM7_9BILA</name>
<protein>
    <submittedName>
        <fullName evidence="2">Uncharacterized protein</fullName>
    </submittedName>
</protein>
<evidence type="ECO:0000313" key="2">
    <source>
        <dbReference type="WBParaSite" id="ACRNAN_Path_7.g16.t1"/>
    </source>
</evidence>
<reference evidence="2" key="1">
    <citation type="submission" date="2022-11" db="UniProtKB">
        <authorList>
            <consortium name="WormBaseParasite"/>
        </authorList>
    </citation>
    <scope>IDENTIFICATION</scope>
</reference>
<sequence>MAPPDYIAPPQPTAPPMEIFGPPPSYADCMFGQGTVALDDEDTKNAENIWFAPRYLYYNSSTTNSYPALPEPSAPTQL</sequence>
<dbReference type="Proteomes" id="UP000887540">
    <property type="component" value="Unplaced"/>
</dbReference>
<keyword evidence="1" id="KW-1185">Reference proteome</keyword>
<accession>A0A914CBM7</accession>
<evidence type="ECO:0000313" key="1">
    <source>
        <dbReference type="Proteomes" id="UP000887540"/>
    </source>
</evidence>
<dbReference type="AlphaFoldDB" id="A0A914CBM7"/>